<evidence type="ECO:0000256" key="6">
    <source>
        <dbReference type="SAM" id="Phobius"/>
    </source>
</evidence>
<feature type="transmembrane region" description="Helical" evidence="6">
    <location>
        <begin position="109"/>
        <end position="129"/>
    </location>
</feature>
<evidence type="ECO:0000256" key="2">
    <source>
        <dbReference type="ARBA" id="ARBA00022475"/>
    </source>
</evidence>
<reference evidence="7 8" key="1">
    <citation type="submission" date="2018-05" db="EMBL/GenBank/DDBJ databases">
        <title>Genomic Encyclopedia of Type Strains, Phase IV (KMG-IV): sequencing the most valuable type-strain genomes for metagenomic binning, comparative biology and taxonomic classification.</title>
        <authorList>
            <person name="Goeker M."/>
        </authorList>
    </citation>
    <scope>NUCLEOTIDE SEQUENCE [LARGE SCALE GENOMIC DNA]</scope>
    <source>
        <strain evidence="7 8">DSM 25134</strain>
    </source>
</reference>
<keyword evidence="2" id="KW-1003">Cell membrane</keyword>
<accession>A0A318JFW5</accession>
<protein>
    <submittedName>
        <fullName evidence="7">Threonine/homoserine/homoserine lactone efflux protein</fullName>
    </submittedName>
</protein>
<keyword evidence="3 6" id="KW-0812">Transmembrane</keyword>
<keyword evidence="5 6" id="KW-0472">Membrane</keyword>
<evidence type="ECO:0000256" key="1">
    <source>
        <dbReference type="ARBA" id="ARBA00004651"/>
    </source>
</evidence>
<feature type="transmembrane region" description="Helical" evidence="6">
    <location>
        <begin position="136"/>
        <end position="158"/>
    </location>
</feature>
<dbReference type="PANTHER" id="PTHR30086:SF20">
    <property type="entry name" value="ARGININE EXPORTER PROTEIN ARGO-RELATED"/>
    <property type="match status" value="1"/>
</dbReference>
<dbReference type="AlphaFoldDB" id="A0A318JFW5"/>
<evidence type="ECO:0000256" key="4">
    <source>
        <dbReference type="ARBA" id="ARBA00022989"/>
    </source>
</evidence>
<dbReference type="RefSeq" id="WP_110313514.1">
    <property type="nucleotide sequence ID" value="NZ_QJKC01000011.1"/>
</dbReference>
<dbReference type="Pfam" id="PF01810">
    <property type="entry name" value="LysE"/>
    <property type="match status" value="1"/>
</dbReference>
<dbReference type="InterPro" id="IPR001123">
    <property type="entry name" value="LeuE-type"/>
</dbReference>
<dbReference type="OrthoDB" id="9812084at2"/>
<dbReference type="EMBL" id="QJKC01000011">
    <property type="protein sequence ID" value="PXX45747.1"/>
    <property type="molecule type" value="Genomic_DNA"/>
</dbReference>
<name>A0A318JFW5_9NEIS</name>
<keyword evidence="8" id="KW-1185">Reference proteome</keyword>
<keyword evidence="4 6" id="KW-1133">Transmembrane helix</keyword>
<comment type="caution">
    <text evidence="7">The sequence shown here is derived from an EMBL/GenBank/DDBJ whole genome shotgun (WGS) entry which is preliminary data.</text>
</comment>
<gene>
    <name evidence="7" type="ORF">DFR38_111145</name>
</gene>
<evidence type="ECO:0000313" key="8">
    <source>
        <dbReference type="Proteomes" id="UP000248395"/>
    </source>
</evidence>
<dbReference type="GO" id="GO:0033228">
    <property type="term" value="P:cysteine export across plasma membrane"/>
    <property type="evidence" value="ECO:0007669"/>
    <property type="project" value="TreeGrafter"/>
</dbReference>
<dbReference type="PANTHER" id="PTHR30086">
    <property type="entry name" value="ARGININE EXPORTER PROTEIN ARGO"/>
    <property type="match status" value="1"/>
</dbReference>
<proteinExistence type="predicted"/>
<dbReference type="Proteomes" id="UP000248395">
    <property type="component" value="Unassembled WGS sequence"/>
</dbReference>
<feature type="transmembrane region" description="Helical" evidence="6">
    <location>
        <begin position="174"/>
        <end position="191"/>
    </location>
</feature>
<feature type="transmembrane region" description="Helical" evidence="6">
    <location>
        <begin position="41"/>
        <end position="60"/>
    </location>
</feature>
<organism evidence="7 8">
    <name type="scientific">Aquitalea magnusonii</name>
    <dbReference type="NCBI Taxonomy" id="332411"/>
    <lineage>
        <taxon>Bacteria</taxon>
        <taxon>Pseudomonadati</taxon>
        <taxon>Pseudomonadota</taxon>
        <taxon>Betaproteobacteria</taxon>
        <taxon>Neisseriales</taxon>
        <taxon>Chromobacteriaceae</taxon>
        <taxon>Aquitalea</taxon>
    </lineage>
</organism>
<evidence type="ECO:0000256" key="5">
    <source>
        <dbReference type="ARBA" id="ARBA00023136"/>
    </source>
</evidence>
<sequence length="193" mass="20711">MQVFLSMAAFALAASISPGPVNIVAFGCGASHGFWPSLRHVSGATIGFTLLFLLTGLGLAELLAGLPAASRLIQYAGVGFLLYLAWQLARASGELGAQQRRPSFRHGALMQWLNPKAWLAALAGMGAFVSHGEALLVWQFAAIYFVVCYLSIACWAWAGARLQGLLRHPPRMRLFNRLLALLLAGSALYLLQG</sequence>
<comment type="subcellular location">
    <subcellularLocation>
        <location evidence="1">Cell membrane</location>
        <topology evidence="1">Multi-pass membrane protein</topology>
    </subcellularLocation>
</comment>
<evidence type="ECO:0000256" key="3">
    <source>
        <dbReference type="ARBA" id="ARBA00022692"/>
    </source>
</evidence>
<dbReference type="GO" id="GO:0015171">
    <property type="term" value="F:amino acid transmembrane transporter activity"/>
    <property type="evidence" value="ECO:0007669"/>
    <property type="project" value="TreeGrafter"/>
</dbReference>
<evidence type="ECO:0000313" key="7">
    <source>
        <dbReference type="EMBL" id="PXX45747.1"/>
    </source>
</evidence>
<dbReference type="GO" id="GO:0005886">
    <property type="term" value="C:plasma membrane"/>
    <property type="evidence" value="ECO:0007669"/>
    <property type="project" value="UniProtKB-SubCell"/>
</dbReference>